<proteinExistence type="predicted"/>
<keyword evidence="2" id="KW-1185">Reference proteome</keyword>
<dbReference type="Proteomes" id="UP001055072">
    <property type="component" value="Unassembled WGS sequence"/>
</dbReference>
<evidence type="ECO:0000313" key="2">
    <source>
        <dbReference type="Proteomes" id="UP001055072"/>
    </source>
</evidence>
<name>A0ACB8U9U2_9APHY</name>
<accession>A0ACB8U9U2</accession>
<protein>
    <submittedName>
        <fullName evidence="1">Uncharacterized protein</fullName>
    </submittedName>
</protein>
<comment type="caution">
    <text evidence="1">The sequence shown here is derived from an EMBL/GenBank/DDBJ whole genome shotgun (WGS) entry which is preliminary data.</text>
</comment>
<sequence>MKFSFAIILALPLLASAKTLVSRHNGNAVACCESLHGHNSAAAKQLLKENNLENHPLANGGMVAEGCNTGLGVLDSPTCSSTPVICDAMPGSIIGIGCVPVML</sequence>
<dbReference type="EMBL" id="MU274906">
    <property type="protein sequence ID" value="KAI0090959.1"/>
    <property type="molecule type" value="Genomic_DNA"/>
</dbReference>
<gene>
    <name evidence="1" type="ORF">BDY19DRAFT_666777</name>
</gene>
<organism evidence="1 2">
    <name type="scientific">Irpex rosettiformis</name>
    <dbReference type="NCBI Taxonomy" id="378272"/>
    <lineage>
        <taxon>Eukaryota</taxon>
        <taxon>Fungi</taxon>
        <taxon>Dikarya</taxon>
        <taxon>Basidiomycota</taxon>
        <taxon>Agaricomycotina</taxon>
        <taxon>Agaricomycetes</taxon>
        <taxon>Polyporales</taxon>
        <taxon>Irpicaceae</taxon>
        <taxon>Irpex</taxon>
    </lineage>
</organism>
<reference evidence="1" key="1">
    <citation type="journal article" date="2021" name="Environ. Microbiol.">
        <title>Gene family expansions and transcriptome signatures uncover fungal adaptations to wood decay.</title>
        <authorList>
            <person name="Hage H."/>
            <person name="Miyauchi S."/>
            <person name="Viragh M."/>
            <person name="Drula E."/>
            <person name="Min B."/>
            <person name="Chaduli D."/>
            <person name="Navarro D."/>
            <person name="Favel A."/>
            <person name="Norest M."/>
            <person name="Lesage-Meessen L."/>
            <person name="Balint B."/>
            <person name="Merenyi Z."/>
            <person name="de Eugenio L."/>
            <person name="Morin E."/>
            <person name="Martinez A.T."/>
            <person name="Baldrian P."/>
            <person name="Stursova M."/>
            <person name="Martinez M.J."/>
            <person name="Novotny C."/>
            <person name="Magnuson J.K."/>
            <person name="Spatafora J.W."/>
            <person name="Maurice S."/>
            <person name="Pangilinan J."/>
            <person name="Andreopoulos W."/>
            <person name="LaButti K."/>
            <person name="Hundley H."/>
            <person name="Na H."/>
            <person name="Kuo A."/>
            <person name="Barry K."/>
            <person name="Lipzen A."/>
            <person name="Henrissat B."/>
            <person name="Riley R."/>
            <person name="Ahrendt S."/>
            <person name="Nagy L.G."/>
            <person name="Grigoriev I.V."/>
            <person name="Martin F."/>
            <person name="Rosso M.N."/>
        </authorList>
    </citation>
    <scope>NUCLEOTIDE SEQUENCE</scope>
    <source>
        <strain evidence="1">CBS 384.51</strain>
    </source>
</reference>
<evidence type="ECO:0000313" key="1">
    <source>
        <dbReference type="EMBL" id="KAI0090959.1"/>
    </source>
</evidence>